<feature type="domain" description="DUF155" evidence="4">
    <location>
        <begin position="253"/>
        <end position="425"/>
    </location>
</feature>
<proteinExistence type="inferred from homology"/>
<evidence type="ECO:0000259" key="4">
    <source>
        <dbReference type="Pfam" id="PF02582"/>
    </source>
</evidence>
<keyword evidence="3" id="KW-1133">Transmembrane helix</keyword>
<dbReference type="EMBL" id="LPNL01000008">
    <property type="protein sequence ID" value="OEJ82525.1"/>
    <property type="molecule type" value="Genomic_DNA"/>
</dbReference>
<evidence type="ECO:0000313" key="5">
    <source>
        <dbReference type="EMBL" id="OEJ82525.1"/>
    </source>
</evidence>
<feature type="compositionally biased region" description="Polar residues" evidence="2">
    <location>
        <begin position="58"/>
        <end position="73"/>
    </location>
</feature>
<dbReference type="InterPro" id="IPR003734">
    <property type="entry name" value="DUF155"/>
</dbReference>
<dbReference type="PANTHER" id="PTHR16255">
    <property type="entry name" value="REQUIRED FOR MEIOTIC NUCLEAR DIVISION PROTEIN 1 HOMOLOG"/>
    <property type="match status" value="1"/>
</dbReference>
<dbReference type="Proteomes" id="UP000095605">
    <property type="component" value="Unassembled WGS sequence"/>
</dbReference>
<keyword evidence="3" id="KW-0472">Membrane</keyword>
<dbReference type="AlphaFoldDB" id="A0A1E5R6J4"/>
<feature type="compositionally biased region" description="Acidic residues" evidence="2">
    <location>
        <begin position="31"/>
        <end position="53"/>
    </location>
</feature>
<sequence length="478" mass="54658">MSGVNTTTLAANKPHESHDNNHSPKKNNNSDTEDTEDYDSDDSDDETDDDEASDFFINKNSQSPVSSQHNTPDPTLGHGRRTSKITQKLRILPEDKDTSQAEQDPEDNTLHFVPTTQGDDDSLSSRRKSISKDPSITRKRGKGNEIYSQVSHITDNLAARKDAEKLGKKQRKYLPRVTSYCTAGSYDMKGLIKWIKTCRKTNHTKPKLFDDCLYTPFIYKDWRGDKRANDNNDFIRLSSKGGEIYVSDKQPDLFIFEYGVIVMWGFTEREEKAFLSDLENYEMEKLAIEDVQIENLNYYITKSYQPRIYNDFITLNDGSNYLLKLSISHALAQSVKISLFEELVDNSIEDTQDIPQQIASMGKISMSKEDIMKSIGELFILRININLHGSILDSPEIMWSEPQLEPIYQATRGYLEINQRVSLLNQRLEVISDLLQMFKEQLGQSDEEYLEFIVIVLISVEVLVSVVNIIVDIVADTK</sequence>
<evidence type="ECO:0000256" key="3">
    <source>
        <dbReference type="SAM" id="Phobius"/>
    </source>
</evidence>
<keyword evidence="6" id="KW-1185">Reference proteome</keyword>
<organism evidence="5 6">
    <name type="scientific">Hanseniaspora opuntiae</name>
    <dbReference type="NCBI Taxonomy" id="211096"/>
    <lineage>
        <taxon>Eukaryota</taxon>
        <taxon>Fungi</taxon>
        <taxon>Dikarya</taxon>
        <taxon>Ascomycota</taxon>
        <taxon>Saccharomycotina</taxon>
        <taxon>Saccharomycetes</taxon>
        <taxon>Saccharomycodales</taxon>
        <taxon>Saccharomycodaceae</taxon>
        <taxon>Hanseniaspora</taxon>
    </lineage>
</organism>
<evidence type="ECO:0000313" key="6">
    <source>
        <dbReference type="Proteomes" id="UP000095605"/>
    </source>
</evidence>
<dbReference type="InterPro" id="IPR051624">
    <property type="entry name" value="RMD1/Sad1-interacting"/>
</dbReference>
<dbReference type="OrthoDB" id="18302at2759"/>
<dbReference type="Pfam" id="PF02582">
    <property type="entry name" value="DUF155"/>
    <property type="match status" value="1"/>
</dbReference>
<comment type="similarity">
    <text evidence="1">Belongs to the RMD1/sif2 family.</text>
</comment>
<evidence type="ECO:0000256" key="2">
    <source>
        <dbReference type="SAM" id="MobiDB-lite"/>
    </source>
</evidence>
<comment type="caution">
    <text evidence="5">The sequence shown here is derived from an EMBL/GenBank/DDBJ whole genome shotgun (WGS) entry which is preliminary data.</text>
</comment>
<feature type="region of interest" description="Disordered" evidence="2">
    <location>
        <begin position="1"/>
        <end position="144"/>
    </location>
</feature>
<feature type="transmembrane region" description="Helical" evidence="3">
    <location>
        <begin position="449"/>
        <end position="475"/>
    </location>
</feature>
<gene>
    <name evidence="5" type="ORF">AWRI3578_g3595</name>
</gene>
<protein>
    <submittedName>
        <fullName evidence="5">Sporulation protein RMD1</fullName>
    </submittedName>
</protein>
<name>A0A1E5R6J4_9ASCO</name>
<accession>A0A1E5R6J4</accession>
<reference evidence="6" key="1">
    <citation type="journal article" date="2016" name="Genome Announc.">
        <title>Genome sequences of three species of Hanseniaspora isolated from spontaneous wine fermentations.</title>
        <authorList>
            <person name="Sternes P.R."/>
            <person name="Lee D."/>
            <person name="Kutyna D.R."/>
            <person name="Borneman A.R."/>
        </authorList>
    </citation>
    <scope>NUCLEOTIDE SEQUENCE [LARGE SCALE GENOMIC DNA]</scope>
    <source>
        <strain evidence="6">AWRI3578</strain>
    </source>
</reference>
<evidence type="ECO:0000256" key="1">
    <source>
        <dbReference type="ARBA" id="ARBA00008306"/>
    </source>
</evidence>
<dbReference type="GO" id="GO:0005739">
    <property type="term" value="C:mitochondrion"/>
    <property type="evidence" value="ECO:0007669"/>
    <property type="project" value="UniProtKB-ARBA"/>
</dbReference>
<dbReference type="PANTHER" id="PTHR16255:SF15">
    <property type="entry name" value="SPORULATION PROTEIN RMD1"/>
    <property type="match status" value="1"/>
</dbReference>
<feature type="compositionally biased region" description="Basic and acidic residues" evidence="2">
    <location>
        <begin position="13"/>
        <end position="22"/>
    </location>
</feature>
<feature type="compositionally biased region" description="Polar residues" evidence="2">
    <location>
        <begin position="1"/>
        <end position="10"/>
    </location>
</feature>
<keyword evidence="3" id="KW-0812">Transmembrane</keyword>